<evidence type="ECO:0008006" key="10">
    <source>
        <dbReference type="Google" id="ProtNLM"/>
    </source>
</evidence>
<evidence type="ECO:0000313" key="9">
    <source>
        <dbReference type="EMBL" id="KKL79598.1"/>
    </source>
</evidence>
<gene>
    <name evidence="9" type="ORF">LCGC14_2013190</name>
</gene>
<dbReference type="GO" id="GO:0005737">
    <property type="term" value="C:cytoplasm"/>
    <property type="evidence" value="ECO:0007669"/>
    <property type="project" value="TreeGrafter"/>
</dbReference>
<dbReference type="InterPro" id="IPR027417">
    <property type="entry name" value="P-loop_NTPase"/>
</dbReference>
<evidence type="ECO:0000256" key="7">
    <source>
        <dbReference type="ARBA" id="ARBA00022842"/>
    </source>
</evidence>
<dbReference type="SUPFAM" id="SSF52540">
    <property type="entry name" value="P-loop containing nucleoside triphosphate hydrolases"/>
    <property type="match status" value="1"/>
</dbReference>
<proteinExistence type="inferred from homology"/>
<dbReference type="GO" id="GO:0004019">
    <property type="term" value="F:adenylosuccinate synthase activity"/>
    <property type="evidence" value="ECO:0007669"/>
    <property type="project" value="InterPro"/>
</dbReference>
<organism evidence="9">
    <name type="scientific">marine sediment metagenome</name>
    <dbReference type="NCBI Taxonomy" id="412755"/>
    <lineage>
        <taxon>unclassified sequences</taxon>
        <taxon>metagenomes</taxon>
        <taxon>ecological metagenomes</taxon>
    </lineage>
</organism>
<dbReference type="PANTHER" id="PTHR11846:SF0">
    <property type="entry name" value="ADENYLOSUCCINATE SYNTHETASE"/>
    <property type="match status" value="1"/>
</dbReference>
<dbReference type="InterPro" id="IPR042111">
    <property type="entry name" value="Adenylosuccinate_synth_dom3"/>
</dbReference>
<keyword evidence="6" id="KW-0658">Purine biosynthesis</keyword>
<keyword evidence="3" id="KW-0436">Ligase</keyword>
<dbReference type="NCBIfam" id="NF002223">
    <property type="entry name" value="PRK01117.1"/>
    <property type="match status" value="1"/>
</dbReference>
<evidence type="ECO:0000256" key="2">
    <source>
        <dbReference type="ARBA" id="ARBA00011738"/>
    </source>
</evidence>
<keyword evidence="8" id="KW-0342">GTP-binding</keyword>
<dbReference type="AlphaFoldDB" id="A0A0F9EZN8"/>
<dbReference type="PANTHER" id="PTHR11846">
    <property type="entry name" value="ADENYLOSUCCINATE SYNTHETASE"/>
    <property type="match status" value="1"/>
</dbReference>
<name>A0A0F9EZN8_9ZZZZ</name>
<comment type="caution">
    <text evidence="9">The sequence shown here is derived from an EMBL/GenBank/DDBJ whole genome shotgun (WGS) entry which is preliminary data.</text>
</comment>
<reference evidence="9" key="1">
    <citation type="journal article" date="2015" name="Nature">
        <title>Complex archaea that bridge the gap between prokaryotes and eukaryotes.</title>
        <authorList>
            <person name="Spang A."/>
            <person name="Saw J.H."/>
            <person name="Jorgensen S.L."/>
            <person name="Zaremba-Niedzwiedzka K."/>
            <person name="Martijn J."/>
            <person name="Lind A.E."/>
            <person name="van Eijk R."/>
            <person name="Schleper C."/>
            <person name="Guy L."/>
            <person name="Ettema T.J."/>
        </authorList>
    </citation>
    <scope>NUCLEOTIDE SEQUENCE</scope>
</reference>
<evidence type="ECO:0000256" key="6">
    <source>
        <dbReference type="ARBA" id="ARBA00022755"/>
    </source>
</evidence>
<dbReference type="InterPro" id="IPR042109">
    <property type="entry name" value="Adenylosuccinate_synth_dom1"/>
</dbReference>
<keyword evidence="4" id="KW-0479">Metal-binding</keyword>
<evidence type="ECO:0000256" key="5">
    <source>
        <dbReference type="ARBA" id="ARBA00022741"/>
    </source>
</evidence>
<dbReference type="FunFam" id="3.90.170.10:FF:000001">
    <property type="entry name" value="Adenylosuccinate synthetase"/>
    <property type="match status" value="1"/>
</dbReference>
<accession>A0A0F9EZN8</accession>
<protein>
    <recommendedName>
        <fullName evidence="10">Adenylosuccinate synthase</fullName>
    </recommendedName>
</protein>
<keyword evidence="7" id="KW-0460">Magnesium</keyword>
<dbReference type="GO" id="GO:0044208">
    <property type="term" value="P:'de novo' AMP biosynthetic process"/>
    <property type="evidence" value="ECO:0007669"/>
    <property type="project" value="TreeGrafter"/>
</dbReference>
<dbReference type="SMART" id="SM00788">
    <property type="entry name" value="Adenylsucc_synt"/>
    <property type="match status" value="1"/>
</dbReference>
<sequence length="297" mass="31929">IGPAYVDKALRIGLKVGDLEHPDLFRAKLEASLTYSNDILKKICGVDGFEPQAVYDQYMGYAERLTPYIGDASIAVNRALDEGRNVLFEGAQGTLLDIDFGTYPYVTSSSSIAGGVCTGLGVGPTRVGKVLGIVKAYSTRVGSGPFPTELEDDIGERMRERGAEFGATTGRPRRCGWVDAVALRHAMRINGMGAVALTKIDVLSGLDELKICTAYEFRGEKITDFPSSAAELEECKPVYGTTMPGWIETTKGATSLKDMPGAARDYICAVEDAIGVPIEIISTGPGREELIILKDQF</sequence>
<dbReference type="GO" id="GO:0046872">
    <property type="term" value="F:metal ion binding"/>
    <property type="evidence" value="ECO:0007669"/>
    <property type="project" value="UniProtKB-KW"/>
</dbReference>
<dbReference type="EMBL" id="LAZR01023122">
    <property type="protein sequence ID" value="KKL79598.1"/>
    <property type="molecule type" value="Genomic_DNA"/>
</dbReference>
<evidence type="ECO:0000256" key="4">
    <source>
        <dbReference type="ARBA" id="ARBA00022723"/>
    </source>
</evidence>
<evidence type="ECO:0000256" key="1">
    <source>
        <dbReference type="ARBA" id="ARBA00001946"/>
    </source>
</evidence>
<comment type="cofactor">
    <cofactor evidence="1">
        <name>Mg(2+)</name>
        <dbReference type="ChEBI" id="CHEBI:18420"/>
    </cofactor>
</comment>
<dbReference type="Gene3D" id="3.40.440.10">
    <property type="entry name" value="Adenylosuccinate Synthetase, subunit A, domain 1"/>
    <property type="match status" value="1"/>
</dbReference>
<dbReference type="HAMAP" id="MF_00011">
    <property type="entry name" value="Adenylosucc_synth"/>
    <property type="match status" value="1"/>
</dbReference>
<dbReference type="Pfam" id="PF00709">
    <property type="entry name" value="Adenylsucc_synt"/>
    <property type="match status" value="1"/>
</dbReference>
<keyword evidence="5" id="KW-0547">Nucleotide-binding</keyword>
<comment type="subunit">
    <text evidence="2">Homodimer.</text>
</comment>
<feature type="non-terminal residue" evidence="9">
    <location>
        <position position="1"/>
    </location>
</feature>
<evidence type="ECO:0000256" key="3">
    <source>
        <dbReference type="ARBA" id="ARBA00022598"/>
    </source>
</evidence>
<dbReference type="InterPro" id="IPR001114">
    <property type="entry name" value="Adenylosuccinate_synthetase"/>
</dbReference>
<dbReference type="Gene3D" id="3.90.170.10">
    <property type="entry name" value="Adenylosuccinate Synthetase, subunit A, domain 3"/>
    <property type="match status" value="1"/>
</dbReference>
<dbReference type="GO" id="GO:0005525">
    <property type="term" value="F:GTP binding"/>
    <property type="evidence" value="ECO:0007669"/>
    <property type="project" value="UniProtKB-KW"/>
</dbReference>
<evidence type="ECO:0000256" key="8">
    <source>
        <dbReference type="ARBA" id="ARBA00023134"/>
    </source>
</evidence>
<dbReference type="GO" id="GO:0046040">
    <property type="term" value="P:IMP metabolic process"/>
    <property type="evidence" value="ECO:0007669"/>
    <property type="project" value="TreeGrafter"/>
</dbReference>